<dbReference type="InParanoid" id="F0Y6E3"/>
<evidence type="ECO:0000313" key="1">
    <source>
        <dbReference type="EMBL" id="EGB09220.1"/>
    </source>
</evidence>
<accession>F0Y6E3</accession>
<feature type="non-terminal residue" evidence="1">
    <location>
        <position position="75"/>
    </location>
</feature>
<dbReference type="GeneID" id="20220062"/>
<dbReference type="RefSeq" id="XP_009036327.1">
    <property type="nucleotide sequence ID" value="XM_009038079.1"/>
</dbReference>
<keyword evidence="2" id="KW-1185">Reference proteome</keyword>
<dbReference type="Proteomes" id="UP000002729">
    <property type="component" value="Unassembled WGS sequence"/>
</dbReference>
<dbReference type="CDD" id="cd00454">
    <property type="entry name" value="TrHb1_N"/>
    <property type="match status" value="1"/>
</dbReference>
<dbReference type="EMBL" id="GL833126">
    <property type="protein sequence ID" value="EGB09220.1"/>
    <property type="molecule type" value="Genomic_DNA"/>
</dbReference>
<organism evidence="2">
    <name type="scientific">Aureococcus anophagefferens</name>
    <name type="common">Harmful bloom alga</name>
    <dbReference type="NCBI Taxonomy" id="44056"/>
    <lineage>
        <taxon>Eukaryota</taxon>
        <taxon>Sar</taxon>
        <taxon>Stramenopiles</taxon>
        <taxon>Ochrophyta</taxon>
        <taxon>Pelagophyceae</taxon>
        <taxon>Pelagomonadales</taxon>
        <taxon>Pelagomonadaceae</taxon>
        <taxon>Aureococcus</taxon>
    </lineage>
</organism>
<dbReference type="SUPFAM" id="SSF46458">
    <property type="entry name" value="Globin-like"/>
    <property type="match status" value="1"/>
</dbReference>
<dbReference type="GO" id="GO:0019825">
    <property type="term" value="F:oxygen binding"/>
    <property type="evidence" value="ECO:0007669"/>
    <property type="project" value="InterPro"/>
</dbReference>
<evidence type="ECO:0000313" key="2">
    <source>
        <dbReference type="Proteomes" id="UP000002729"/>
    </source>
</evidence>
<dbReference type="Gene3D" id="1.10.490.10">
    <property type="entry name" value="Globins"/>
    <property type="match status" value="1"/>
</dbReference>
<reference evidence="1 2" key="1">
    <citation type="journal article" date="2011" name="Proc. Natl. Acad. Sci. U.S.A.">
        <title>Niche of harmful alga Aureococcus anophagefferens revealed through ecogenomics.</title>
        <authorList>
            <person name="Gobler C.J."/>
            <person name="Berry D.L."/>
            <person name="Dyhrman S.T."/>
            <person name="Wilhelm S.W."/>
            <person name="Salamov A."/>
            <person name="Lobanov A.V."/>
            <person name="Zhang Y."/>
            <person name="Collier J.L."/>
            <person name="Wurch L.L."/>
            <person name="Kustka A.B."/>
            <person name="Dill B.D."/>
            <person name="Shah M."/>
            <person name="VerBerkmoes N.C."/>
            <person name="Kuo A."/>
            <person name="Terry A."/>
            <person name="Pangilinan J."/>
            <person name="Lindquist E.A."/>
            <person name="Lucas S."/>
            <person name="Paulsen I.T."/>
            <person name="Hattenrath-Lehmann T.K."/>
            <person name="Talmage S.C."/>
            <person name="Walker E.A."/>
            <person name="Koch F."/>
            <person name="Burson A.M."/>
            <person name="Marcoval M.A."/>
            <person name="Tang Y.Z."/>
            <person name="Lecleir G.R."/>
            <person name="Coyne K.J."/>
            <person name="Berg G.M."/>
            <person name="Bertrand E.M."/>
            <person name="Saito M.A."/>
            <person name="Gladyshev V.N."/>
            <person name="Grigoriev I.V."/>
        </authorList>
    </citation>
    <scope>NUCLEOTIDE SEQUENCE [LARGE SCALE GENOMIC DNA]</scope>
    <source>
        <strain evidence="2">CCMP 1984</strain>
    </source>
</reference>
<dbReference type="InterPro" id="IPR009050">
    <property type="entry name" value="Globin-like_sf"/>
</dbReference>
<dbReference type="GO" id="GO:0020037">
    <property type="term" value="F:heme binding"/>
    <property type="evidence" value="ECO:0007669"/>
    <property type="project" value="InterPro"/>
</dbReference>
<dbReference type="KEGG" id="aaf:AURANDRAFT_25513"/>
<protein>
    <submittedName>
        <fullName evidence="1">Uncharacterized protein</fullName>
    </submittedName>
</protein>
<dbReference type="AlphaFoldDB" id="F0Y6E3"/>
<gene>
    <name evidence="1" type="ORF">AURANDRAFT_25513</name>
</gene>
<proteinExistence type="predicted"/>
<dbReference type="InterPro" id="IPR012292">
    <property type="entry name" value="Globin/Proto"/>
</dbReference>
<name>F0Y6E3_AURAN</name>
<sequence>MVTRWHESAQRPGFKFLVVQIVCNLTGGPQRYTGRPMDEAHKHLNISEAEWGVFMGLFNEVCGEFGLPAEDQDDL</sequence>